<dbReference type="AlphaFoldDB" id="V5SAI0"/>
<proteinExistence type="predicted"/>
<dbReference type="STRING" id="1029756.W911_01980"/>
<dbReference type="Proteomes" id="UP000018542">
    <property type="component" value="Chromosome"/>
</dbReference>
<protein>
    <submittedName>
        <fullName evidence="2">Phasin</fullName>
    </submittedName>
</protein>
<accession>V5SAI0</accession>
<dbReference type="HOGENOM" id="CLU_1738075_0_0_5"/>
<evidence type="ECO:0000313" key="3">
    <source>
        <dbReference type="Proteomes" id="UP000018542"/>
    </source>
</evidence>
<organism evidence="2 3">
    <name type="scientific">Hyphomicrobium nitrativorans NL23</name>
    <dbReference type="NCBI Taxonomy" id="1029756"/>
    <lineage>
        <taxon>Bacteria</taxon>
        <taxon>Pseudomonadati</taxon>
        <taxon>Pseudomonadota</taxon>
        <taxon>Alphaproteobacteria</taxon>
        <taxon>Hyphomicrobiales</taxon>
        <taxon>Hyphomicrobiaceae</taxon>
        <taxon>Hyphomicrobium</taxon>
    </lineage>
</organism>
<dbReference type="Pfam" id="PF09361">
    <property type="entry name" value="Phasin_2"/>
    <property type="match status" value="1"/>
</dbReference>
<dbReference type="EMBL" id="CP006912">
    <property type="protein sequence ID" value="AHB47447.1"/>
    <property type="molecule type" value="Genomic_DNA"/>
</dbReference>
<name>V5SAI0_9HYPH</name>
<dbReference type="OrthoDB" id="7932429at2"/>
<evidence type="ECO:0000313" key="2">
    <source>
        <dbReference type="EMBL" id="AHB47447.1"/>
    </source>
</evidence>
<keyword evidence="3" id="KW-1185">Reference proteome</keyword>
<reference evidence="2 3" key="1">
    <citation type="journal article" date="2014" name="Genome Announc.">
        <title>Complete Genome Sequence of Hyphomicrobium nitrativorans Strain NL23, a Denitrifying Bacterium Isolated from Biofilm of a Methanol-Fed Denitrification System Treating Seawater at the Montreal Biodome.</title>
        <authorList>
            <person name="Martineau C."/>
            <person name="Villeneuve C."/>
            <person name="Mauffrey F."/>
            <person name="Villemur R."/>
        </authorList>
    </citation>
    <scope>NUCLEOTIDE SEQUENCE [LARGE SCALE GENOMIC DNA]</scope>
    <source>
        <strain evidence="2">NL23</strain>
    </source>
</reference>
<dbReference type="KEGG" id="hni:W911_01980"/>
<dbReference type="RefSeq" id="WP_023785827.1">
    <property type="nucleotide sequence ID" value="NC_022997.1"/>
</dbReference>
<dbReference type="PATRIC" id="fig|1029756.8.peg.421"/>
<evidence type="ECO:0000259" key="1">
    <source>
        <dbReference type="Pfam" id="PF09361"/>
    </source>
</evidence>
<feature type="domain" description="Phasin" evidence="1">
    <location>
        <begin position="41"/>
        <end position="137"/>
    </location>
</feature>
<dbReference type="InterPro" id="IPR018968">
    <property type="entry name" value="Phasin"/>
</dbReference>
<gene>
    <name evidence="2" type="ORF">W911_01980</name>
</gene>
<sequence length="150" mass="16353">MNDFTRQTQEFFSAAKDARIPEQVQAIAEDSVSKARETYGKLNSVAKDNAKVFEEATVAAFASAKSIGEKVLKNTEANAEAVFDAAEAIARAKTFPELIQLQTAFVQKQFTVAGAQSKELFELSTKLAQQTFETFNSAATKSFEQVKKAG</sequence>